<keyword evidence="1" id="KW-0812">Transmembrane</keyword>
<feature type="transmembrane region" description="Helical" evidence="1">
    <location>
        <begin position="92"/>
        <end position="116"/>
    </location>
</feature>
<protein>
    <submittedName>
        <fullName evidence="3">Uncharacterized protein</fullName>
    </submittedName>
</protein>
<sequence length="185" mass="21769">MALPYKDLFNRILDATAAIDIPVKLFVILVVLRYTPKDMRVLSLFLLNHMLWNFLSNIIFTFYHLYPLFPAACFHVNGIVNYFTDSEDFDHVIFFFLLFCIFSCGAAMALTFVYRYVAFVQPNWKNKLIWITVLYSGFIVLVGGIFAYLHLQWIVSYDNYPEKKDIPERKSLICFKPCGWEKDVK</sequence>
<accession>A0A1I7Y298</accession>
<keyword evidence="1" id="KW-0472">Membrane</keyword>
<feature type="transmembrane region" description="Helical" evidence="1">
    <location>
        <begin position="44"/>
        <end position="66"/>
    </location>
</feature>
<reference evidence="3" key="1">
    <citation type="submission" date="2016-11" db="UniProtKB">
        <authorList>
            <consortium name="WormBaseParasite"/>
        </authorList>
    </citation>
    <scope>IDENTIFICATION</scope>
</reference>
<evidence type="ECO:0000256" key="1">
    <source>
        <dbReference type="SAM" id="Phobius"/>
    </source>
</evidence>
<keyword evidence="1" id="KW-1133">Transmembrane helix</keyword>
<organism evidence="2 3">
    <name type="scientific">Steinernema glaseri</name>
    <dbReference type="NCBI Taxonomy" id="37863"/>
    <lineage>
        <taxon>Eukaryota</taxon>
        <taxon>Metazoa</taxon>
        <taxon>Ecdysozoa</taxon>
        <taxon>Nematoda</taxon>
        <taxon>Chromadorea</taxon>
        <taxon>Rhabditida</taxon>
        <taxon>Tylenchina</taxon>
        <taxon>Panagrolaimomorpha</taxon>
        <taxon>Strongyloidoidea</taxon>
        <taxon>Steinernematidae</taxon>
        <taxon>Steinernema</taxon>
    </lineage>
</organism>
<feature type="transmembrane region" description="Helical" evidence="1">
    <location>
        <begin position="12"/>
        <end position="32"/>
    </location>
</feature>
<dbReference type="Proteomes" id="UP000095287">
    <property type="component" value="Unplaced"/>
</dbReference>
<proteinExistence type="predicted"/>
<dbReference type="AlphaFoldDB" id="A0A1I7Y298"/>
<feature type="transmembrane region" description="Helical" evidence="1">
    <location>
        <begin position="128"/>
        <end position="151"/>
    </location>
</feature>
<dbReference type="InterPro" id="IPR019422">
    <property type="entry name" value="7TM_GPCR_serpentine_rcpt_Srh"/>
</dbReference>
<dbReference type="Pfam" id="PF10318">
    <property type="entry name" value="7TM_GPCR_Srh"/>
    <property type="match status" value="1"/>
</dbReference>
<evidence type="ECO:0000313" key="2">
    <source>
        <dbReference type="Proteomes" id="UP000095287"/>
    </source>
</evidence>
<dbReference type="WBParaSite" id="L893_g11927.t1">
    <property type="protein sequence ID" value="L893_g11927.t1"/>
    <property type="gene ID" value="L893_g11927"/>
</dbReference>
<evidence type="ECO:0000313" key="3">
    <source>
        <dbReference type="WBParaSite" id="L893_g11927.t1"/>
    </source>
</evidence>
<keyword evidence="2" id="KW-1185">Reference proteome</keyword>
<name>A0A1I7Y298_9BILA</name>